<dbReference type="SMART" id="SM00368">
    <property type="entry name" value="LRR_RI"/>
    <property type="match status" value="1"/>
</dbReference>
<evidence type="ECO:0000313" key="2">
    <source>
        <dbReference type="EMBL" id="STX62239.1"/>
    </source>
</evidence>
<dbReference type="EMBL" id="UGOG01000001">
    <property type="protein sequence ID" value="STX62239.1"/>
    <property type="molecule type" value="Genomic_DNA"/>
</dbReference>
<proteinExistence type="predicted"/>
<gene>
    <name evidence="1" type="ORF">Lmor_2557</name>
    <name evidence="2" type="ORF">NCTC12239_01160</name>
</gene>
<dbReference type="OrthoDB" id="5638862at2"/>
<dbReference type="InterPro" id="IPR032675">
    <property type="entry name" value="LRR_dom_sf"/>
</dbReference>
<dbReference type="EMBL" id="LNYN01000035">
    <property type="protein sequence ID" value="KTD31681.1"/>
    <property type="molecule type" value="Genomic_DNA"/>
</dbReference>
<dbReference type="AlphaFoldDB" id="A0A378JYY4"/>
<name>A0A378JYY4_9GAMM</name>
<accession>A0A378JYY4</accession>
<reference evidence="2 4" key="2">
    <citation type="submission" date="2018-06" db="EMBL/GenBank/DDBJ databases">
        <authorList>
            <consortium name="Pathogen Informatics"/>
            <person name="Doyle S."/>
        </authorList>
    </citation>
    <scope>NUCLEOTIDE SEQUENCE [LARGE SCALE GENOMIC DNA]</scope>
    <source>
        <strain evidence="2 4">NCTC12239</strain>
    </source>
</reference>
<dbReference type="Gene3D" id="3.80.10.10">
    <property type="entry name" value="Ribonuclease Inhibitor"/>
    <property type="match status" value="1"/>
</dbReference>
<evidence type="ECO:0000313" key="1">
    <source>
        <dbReference type="EMBL" id="KTD31681.1"/>
    </source>
</evidence>
<keyword evidence="3" id="KW-1185">Reference proteome</keyword>
<evidence type="ECO:0000313" key="3">
    <source>
        <dbReference type="Proteomes" id="UP000054985"/>
    </source>
</evidence>
<organism evidence="2 4">
    <name type="scientific">Legionella moravica</name>
    <dbReference type="NCBI Taxonomy" id="39962"/>
    <lineage>
        <taxon>Bacteria</taxon>
        <taxon>Pseudomonadati</taxon>
        <taxon>Pseudomonadota</taxon>
        <taxon>Gammaproteobacteria</taxon>
        <taxon>Legionellales</taxon>
        <taxon>Legionellaceae</taxon>
        <taxon>Legionella</taxon>
    </lineage>
</organism>
<dbReference type="Proteomes" id="UP000054985">
    <property type="component" value="Unassembled WGS sequence"/>
</dbReference>
<reference evidence="1 3" key="1">
    <citation type="submission" date="2015-11" db="EMBL/GenBank/DDBJ databases">
        <title>Genomic analysis of 38 Legionella species identifies large and diverse effector repertoires.</title>
        <authorList>
            <person name="Burstein D."/>
            <person name="Amaro F."/>
            <person name="Zusman T."/>
            <person name="Lifshitz Z."/>
            <person name="Cohen O."/>
            <person name="Gilbert J.A."/>
            <person name="Pupko T."/>
            <person name="Shuman H.A."/>
            <person name="Segal G."/>
        </authorList>
    </citation>
    <scope>NUCLEOTIDE SEQUENCE [LARGE SCALE GENOMIC DNA]</scope>
    <source>
        <strain evidence="1 3">ATCC 43877</strain>
    </source>
</reference>
<sequence>MRPEILKKITGNTHHTKVNLANLDINDEELLEVLNTLKQLNPDVSVIDLDNNHLGDKGAQILYEQLRQFNNIKEIGLQYNEIGKEGALVLFRLKQIFSSLDILFHGNKISDVGEMDEIEQLAMTESLRP</sequence>
<dbReference type="SUPFAM" id="SSF52047">
    <property type="entry name" value="RNI-like"/>
    <property type="match status" value="1"/>
</dbReference>
<protein>
    <submittedName>
        <fullName evidence="2">Ran GTPase-activating protein (RanGAP) involved in mRNA processing and transport</fullName>
    </submittedName>
</protein>
<dbReference type="RefSeq" id="WP_028385329.1">
    <property type="nucleotide sequence ID" value="NZ_CAAAJG010000019.1"/>
</dbReference>
<dbReference type="Proteomes" id="UP000254040">
    <property type="component" value="Unassembled WGS sequence"/>
</dbReference>
<evidence type="ECO:0000313" key="4">
    <source>
        <dbReference type="Proteomes" id="UP000254040"/>
    </source>
</evidence>